<dbReference type="InterPro" id="IPR058240">
    <property type="entry name" value="rSAM_sf"/>
</dbReference>
<organism evidence="7 8">
    <name type="scientific">Nonomuraea coxensis DSM 45129</name>
    <dbReference type="NCBI Taxonomy" id="1122611"/>
    <lineage>
        <taxon>Bacteria</taxon>
        <taxon>Bacillati</taxon>
        <taxon>Actinomycetota</taxon>
        <taxon>Actinomycetes</taxon>
        <taxon>Streptosporangiales</taxon>
        <taxon>Streptosporangiaceae</taxon>
        <taxon>Nonomuraea</taxon>
    </lineage>
</organism>
<dbReference type="InterPro" id="IPR023820">
    <property type="entry name" value="rSAM_GDL-assoc"/>
</dbReference>
<evidence type="ECO:0000256" key="2">
    <source>
        <dbReference type="ARBA" id="ARBA00022723"/>
    </source>
</evidence>
<gene>
    <name evidence="7" type="primary">albA4</name>
    <name evidence="7" type="ORF">Nocox_19405</name>
</gene>
<dbReference type="PANTHER" id="PTHR11228">
    <property type="entry name" value="RADICAL SAM DOMAIN PROTEIN"/>
    <property type="match status" value="1"/>
</dbReference>
<evidence type="ECO:0000313" key="8">
    <source>
        <dbReference type="Proteomes" id="UP000824681"/>
    </source>
</evidence>
<keyword evidence="2" id="KW-0479">Metal-binding</keyword>
<dbReference type="NCBIfam" id="TIGR04085">
    <property type="entry name" value="rSAM_more_4Fe4S"/>
    <property type="match status" value="1"/>
</dbReference>
<keyword evidence="4" id="KW-0411">Iron-sulfur</keyword>
<evidence type="ECO:0000313" key="7">
    <source>
        <dbReference type="EMBL" id="QYC41490.1"/>
    </source>
</evidence>
<reference evidence="7 8" key="1">
    <citation type="journal article" date="2021" name="ACS Chem. Biol.">
        <title>Genomic-Led Discovery of a Novel Glycopeptide Antibiotic by Nonomuraea coxensis DSM 45129.</title>
        <authorList>
            <person name="Yushchuk O."/>
            <person name="Vior N.M."/>
            <person name="Andreo-Vidal A."/>
            <person name="Berini F."/>
            <person name="Ruckert C."/>
            <person name="Busche T."/>
            <person name="Binda E."/>
            <person name="Kalinowski J."/>
            <person name="Truman A.W."/>
            <person name="Marinelli F."/>
        </authorList>
    </citation>
    <scope>NUCLEOTIDE SEQUENCE [LARGE SCALE GENOMIC DNA]</scope>
    <source>
        <strain evidence="7 8">DSM 45129</strain>
    </source>
</reference>
<feature type="domain" description="Radical SAM core" evidence="6">
    <location>
        <begin position="20"/>
        <end position="229"/>
    </location>
</feature>
<dbReference type="Pfam" id="PF13186">
    <property type="entry name" value="SPASM"/>
    <property type="match status" value="1"/>
</dbReference>
<proteinExistence type="predicted"/>
<dbReference type="Proteomes" id="UP000824681">
    <property type="component" value="Chromosome"/>
</dbReference>
<evidence type="ECO:0000259" key="6">
    <source>
        <dbReference type="PROSITE" id="PS51918"/>
    </source>
</evidence>
<dbReference type="Pfam" id="PF04055">
    <property type="entry name" value="Radical_SAM"/>
    <property type="match status" value="1"/>
</dbReference>
<dbReference type="InterPro" id="IPR013785">
    <property type="entry name" value="Aldolase_TIM"/>
</dbReference>
<dbReference type="SFLD" id="SFLDG01386">
    <property type="entry name" value="main_SPASM_domain-containing"/>
    <property type="match status" value="1"/>
</dbReference>
<dbReference type="PROSITE" id="PS51918">
    <property type="entry name" value="RADICAL_SAM"/>
    <property type="match status" value="1"/>
</dbReference>
<feature type="region of interest" description="Disordered" evidence="5">
    <location>
        <begin position="398"/>
        <end position="419"/>
    </location>
</feature>
<dbReference type="NCBIfam" id="TIGR03913">
    <property type="entry name" value="rad_SAM_trio"/>
    <property type="match status" value="1"/>
</dbReference>
<dbReference type="SMART" id="SM00729">
    <property type="entry name" value="Elp3"/>
    <property type="match status" value="1"/>
</dbReference>
<name>A0ABX8U1C6_9ACTN</name>
<evidence type="ECO:0000256" key="4">
    <source>
        <dbReference type="ARBA" id="ARBA00023014"/>
    </source>
</evidence>
<dbReference type="SFLD" id="SFLDS00029">
    <property type="entry name" value="Radical_SAM"/>
    <property type="match status" value="1"/>
</dbReference>
<sequence>MSVEEDGLARRVARERDFRDKVPVHVVWELTLACNLKCLHCGSRAGPRRPAELTTEEALDLVAQLAGLGTRELTVIGGEAYLRNDWVEIIRRATELGMSCSMQTGARALTPARLRAGADAGLRGIGVSIDGLRDLHDEVRGVPGAYANAFKVLRDAREAGLRVSVNTQIGARTIGELPALMDELVAAGVTHWQVQLTVAMGNAADHDELLLQPYRLAELMPLLARLHHEGQRHGLLMVPGNNIGYFGPYEHLWRNASSMSGHWSGCEAGHTALGIEADGTVKGCPSLPTSAYTAGNVRDLSVADMWRDSPALGFRRGRAGADELWGHCGTCYYADVCDAGCTWTAHSLLGRPGNNPYCHHRVLELAKKGIRERIVKVADASAAPFGIGEFALVEEAIPADPRPADPRPAVPGRAERAPGDRGVPELRLCGDCAHFVMAGDAACPFCSADVAEAEERARAVHRRRTELMDQVKALMRQET</sequence>
<dbReference type="SFLD" id="SFLDG01067">
    <property type="entry name" value="SPASM/twitch_domain_containing"/>
    <property type="match status" value="1"/>
</dbReference>
<dbReference type="InterPro" id="IPR006638">
    <property type="entry name" value="Elp3/MiaA/NifB-like_rSAM"/>
</dbReference>
<evidence type="ECO:0000256" key="5">
    <source>
        <dbReference type="SAM" id="MobiDB-lite"/>
    </source>
</evidence>
<dbReference type="PANTHER" id="PTHR11228:SF7">
    <property type="entry name" value="PQQA PEPTIDE CYCLASE"/>
    <property type="match status" value="1"/>
</dbReference>
<dbReference type="Gene3D" id="3.20.20.70">
    <property type="entry name" value="Aldolase class I"/>
    <property type="match status" value="1"/>
</dbReference>
<keyword evidence="1" id="KW-0949">S-adenosyl-L-methionine</keyword>
<dbReference type="EMBL" id="CP068985">
    <property type="protein sequence ID" value="QYC41490.1"/>
    <property type="molecule type" value="Genomic_DNA"/>
</dbReference>
<protein>
    <submittedName>
        <fullName evidence="7">Antilisterial bacteriocin subtilosin biosynthesis protein AlbA</fullName>
    </submittedName>
</protein>
<keyword evidence="3" id="KW-0408">Iron</keyword>
<dbReference type="CDD" id="cd01335">
    <property type="entry name" value="Radical_SAM"/>
    <property type="match status" value="1"/>
</dbReference>
<dbReference type="InterPro" id="IPR050377">
    <property type="entry name" value="Radical_SAM_PqqE_MftC-like"/>
</dbReference>
<accession>A0ABX8U1C6</accession>
<dbReference type="RefSeq" id="WP_020539729.1">
    <property type="nucleotide sequence ID" value="NZ_CP068985.1"/>
</dbReference>
<evidence type="ECO:0000256" key="3">
    <source>
        <dbReference type="ARBA" id="ARBA00023004"/>
    </source>
</evidence>
<dbReference type="InterPro" id="IPR007197">
    <property type="entry name" value="rSAM"/>
</dbReference>
<dbReference type="SUPFAM" id="SSF102114">
    <property type="entry name" value="Radical SAM enzymes"/>
    <property type="match status" value="1"/>
</dbReference>
<dbReference type="InterPro" id="IPR023885">
    <property type="entry name" value="4Fe4S-binding_SPASM_dom"/>
</dbReference>
<evidence type="ECO:0000256" key="1">
    <source>
        <dbReference type="ARBA" id="ARBA00022691"/>
    </source>
</evidence>
<keyword evidence="8" id="KW-1185">Reference proteome</keyword>